<accession>A0A3G9GGA1</accession>
<dbReference type="Proteomes" id="UP000198290">
    <property type="component" value="Chromosome"/>
</dbReference>
<gene>
    <name evidence="3" type="ORF">DLM_2248</name>
</gene>
<keyword evidence="1" id="KW-1133">Transmembrane helix</keyword>
<evidence type="ECO:0000313" key="4">
    <source>
        <dbReference type="Proteomes" id="UP000198290"/>
    </source>
</evidence>
<dbReference type="KEGG" id="amah:DLM_2248"/>
<keyword evidence="1" id="KW-0812">Transmembrane</keyword>
<dbReference type="EMBL" id="AP018823">
    <property type="protein sequence ID" value="BBF85863.1"/>
    <property type="molecule type" value="Genomic_DNA"/>
</dbReference>
<dbReference type="AlphaFoldDB" id="A0A3G9GGA1"/>
<dbReference type="CDD" id="cd01948">
    <property type="entry name" value="EAL"/>
    <property type="match status" value="1"/>
</dbReference>
<keyword evidence="1" id="KW-0472">Membrane</keyword>
<dbReference type="RefSeq" id="WP_231960157.1">
    <property type="nucleotide sequence ID" value="NZ_AP018823.1"/>
</dbReference>
<name>A0A3G9GGA1_9NEIS</name>
<dbReference type="PANTHER" id="PTHR33121:SF80">
    <property type="entry name" value="CYCLIC DI-GMP PHOSPHODIESTERASE PDEL"/>
    <property type="match status" value="1"/>
</dbReference>
<proteinExistence type="predicted"/>
<dbReference type="PROSITE" id="PS50883">
    <property type="entry name" value="EAL"/>
    <property type="match status" value="1"/>
</dbReference>
<keyword evidence="4" id="KW-1185">Reference proteome</keyword>
<dbReference type="Pfam" id="PF00563">
    <property type="entry name" value="EAL"/>
    <property type="match status" value="1"/>
</dbReference>
<reference evidence="3 4" key="2">
    <citation type="journal article" date="2017" name="Genome Announc.">
        <title>Draft genome sequence of Aquitalea magnusonii strain H3, a plant growth-promoting bacterium of duckweed Lemna minor.</title>
        <authorList>
            <person name="Ishizawa H."/>
            <person name="Kuroda M."/>
            <person name="Ike M."/>
        </authorList>
    </citation>
    <scope>NUCLEOTIDE SEQUENCE [LARGE SCALE GENOMIC DNA]</scope>
    <source>
        <strain evidence="3 4">H3</strain>
    </source>
</reference>
<evidence type="ECO:0000256" key="1">
    <source>
        <dbReference type="SAM" id="Phobius"/>
    </source>
</evidence>
<sequence length="530" mass="58364">MLKRLEAQWSRHALSAKPAVVYPVAVCICLLAGWLLAVVASYLQDRADLQQRAASISQQLERQLSLANVALSRIDSVMPGNNCDLSSRLLAAVVQSTPHARYALRQAPDGRVCTSDLSRMDMPPAAPAGTSLSLRAELAGGSAVVLQRQGNGSSMLELGAVSLATILQTESAVVAATVRVGSQYLTADGEVRKWDEAMVQGLNRRVGSHDGLLEVVVQQPWVEVLWHSLLRRLDTLLLAGLAGVALGWALLRRQLARNSSSWEIAQGIRNREFFTHYQPIVTADQGECIGVEVLARWRHPVQGAIRSDLFIPAAEDAGLIVPLTRYLIRRVSKEFKQVALPPGFLVSINIAAEHLGMPDLVEDCKMLLAVLREKKAVLVLEVSERFPLPEHQVTHRVVQDLRQMGVKLALDDFGIGHADRNYLRRWGFDYLKVEKGYVSALGKDSFKANILDGLLQTSRQLGVQVIVKGVETQGQQNYLSVKGFQFLQGFYFGKPMTLNHFRQWLYSGITQDRVPSVAAMAAGRSEAADR</sequence>
<protein>
    <submittedName>
        <fullName evidence="3">Rtn-like protein</fullName>
    </submittedName>
</protein>
<dbReference type="PANTHER" id="PTHR33121">
    <property type="entry name" value="CYCLIC DI-GMP PHOSPHODIESTERASE PDEF"/>
    <property type="match status" value="1"/>
</dbReference>
<organism evidence="3 4">
    <name type="scientific">Aquitalea magnusonii</name>
    <dbReference type="NCBI Taxonomy" id="332411"/>
    <lineage>
        <taxon>Bacteria</taxon>
        <taxon>Pseudomonadati</taxon>
        <taxon>Pseudomonadota</taxon>
        <taxon>Betaproteobacteria</taxon>
        <taxon>Neisseriales</taxon>
        <taxon>Chromobacteriaceae</taxon>
        <taxon>Aquitalea</taxon>
    </lineage>
</organism>
<reference evidence="4" key="3">
    <citation type="journal article" date="2017" name="Plant Physiol. Biochem.">
        <title>Differential oxidative and antioxidative response of duckweed Lemna minor toward plant growth promoting/inhibiting bacteria.</title>
        <authorList>
            <person name="Ishizawa H."/>
            <person name="Kuroda M."/>
            <person name="Morikawa M."/>
            <person name="Ike M."/>
        </authorList>
    </citation>
    <scope>NUCLEOTIDE SEQUENCE [LARGE SCALE GENOMIC DNA]</scope>
    <source>
        <strain evidence="4">H3</strain>
    </source>
</reference>
<evidence type="ECO:0000313" key="3">
    <source>
        <dbReference type="EMBL" id="BBF85863.1"/>
    </source>
</evidence>
<dbReference type="Gene3D" id="3.20.20.450">
    <property type="entry name" value="EAL domain"/>
    <property type="match status" value="1"/>
</dbReference>
<dbReference type="GO" id="GO:0071111">
    <property type="term" value="F:cyclic-guanylate-specific phosphodiesterase activity"/>
    <property type="evidence" value="ECO:0007669"/>
    <property type="project" value="InterPro"/>
</dbReference>
<dbReference type="InterPro" id="IPR035919">
    <property type="entry name" value="EAL_sf"/>
</dbReference>
<feature type="domain" description="EAL" evidence="2">
    <location>
        <begin position="257"/>
        <end position="509"/>
    </location>
</feature>
<dbReference type="SMART" id="SM00052">
    <property type="entry name" value="EAL"/>
    <property type="match status" value="1"/>
</dbReference>
<evidence type="ECO:0000259" key="2">
    <source>
        <dbReference type="PROSITE" id="PS50883"/>
    </source>
</evidence>
<dbReference type="InterPro" id="IPR001633">
    <property type="entry name" value="EAL_dom"/>
</dbReference>
<feature type="transmembrane region" description="Helical" evidence="1">
    <location>
        <begin position="20"/>
        <end position="43"/>
    </location>
</feature>
<reference evidence="4" key="1">
    <citation type="journal article" date="2017" name="Biotechnol. Biofuels">
        <title>Evaluation of environmental bacterial communities as a factor affecting the growth of duckweed Lemna minor.</title>
        <authorList>
            <person name="Ishizawa H."/>
            <person name="Kuroda M."/>
            <person name="Morikawa M."/>
            <person name="Ike M."/>
        </authorList>
    </citation>
    <scope>NUCLEOTIDE SEQUENCE [LARGE SCALE GENOMIC DNA]</scope>
    <source>
        <strain evidence="4">H3</strain>
    </source>
</reference>
<dbReference type="InterPro" id="IPR050706">
    <property type="entry name" value="Cyclic-di-GMP_PDE-like"/>
</dbReference>
<dbReference type="SUPFAM" id="SSF141868">
    <property type="entry name" value="EAL domain-like"/>
    <property type="match status" value="1"/>
</dbReference>